<evidence type="ECO:0000313" key="2">
    <source>
        <dbReference type="EMBL" id="ORY88166.1"/>
    </source>
</evidence>
<feature type="compositionally biased region" description="Polar residues" evidence="1">
    <location>
        <begin position="54"/>
        <end position="76"/>
    </location>
</feature>
<dbReference type="EMBL" id="MCGR01000012">
    <property type="protein sequence ID" value="ORY88166.1"/>
    <property type="molecule type" value="Genomic_DNA"/>
</dbReference>
<feature type="compositionally biased region" description="Pro residues" evidence="1">
    <location>
        <begin position="123"/>
        <end position="135"/>
    </location>
</feature>
<feature type="compositionally biased region" description="Low complexity" evidence="1">
    <location>
        <begin position="77"/>
        <end position="111"/>
    </location>
</feature>
<accession>A0A1Y2FY97</accession>
<protein>
    <submittedName>
        <fullName evidence="2">Uncharacterized protein</fullName>
    </submittedName>
</protein>
<sequence>MKLAASCLCIPHSKATTLSTMHLPCKRARSSSPPFDLVFPSPSSAEEGRLEPAVTSTSSKRLADFTTSLKRISTMNSSRSHSSQPSTPPSTSSLSRRSSSSSASVSSLDLSQMAQPSLVLTPPLSPKPSRAPTPPSALHEQAKRIYETHYVLIESPSSPSPSPPSSPTLIALDEPTTIERRSPTQATTVQECTVM</sequence>
<organism evidence="2 3">
    <name type="scientific">Leucosporidium creatinivorum</name>
    <dbReference type="NCBI Taxonomy" id="106004"/>
    <lineage>
        <taxon>Eukaryota</taxon>
        <taxon>Fungi</taxon>
        <taxon>Dikarya</taxon>
        <taxon>Basidiomycota</taxon>
        <taxon>Pucciniomycotina</taxon>
        <taxon>Microbotryomycetes</taxon>
        <taxon>Leucosporidiales</taxon>
        <taxon>Leucosporidium</taxon>
    </lineage>
</organism>
<keyword evidence="3" id="KW-1185">Reference proteome</keyword>
<reference evidence="2 3" key="1">
    <citation type="submission" date="2016-07" db="EMBL/GenBank/DDBJ databases">
        <title>Pervasive Adenine N6-methylation of Active Genes in Fungi.</title>
        <authorList>
            <consortium name="DOE Joint Genome Institute"/>
            <person name="Mondo S.J."/>
            <person name="Dannebaum R.O."/>
            <person name="Kuo R.C."/>
            <person name="Labutti K."/>
            <person name="Haridas S."/>
            <person name="Kuo A."/>
            <person name="Salamov A."/>
            <person name="Ahrendt S.R."/>
            <person name="Lipzen A."/>
            <person name="Sullivan W."/>
            <person name="Andreopoulos W.B."/>
            <person name="Clum A."/>
            <person name="Lindquist E."/>
            <person name="Daum C."/>
            <person name="Ramamoorthy G.K."/>
            <person name="Gryganskyi A."/>
            <person name="Culley D."/>
            <person name="Magnuson J.K."/>
            <person name="James T.Y."/>
            <person name="O'Malley M.A."/>
            <person name="Stajich J.E."/>
            <person name="Spatafora J.W."/>
            <person name="Visel A."/>
            <person name="Grigoriev I.V."/>
        </authorList>
    </citation>
    <scope>NUCLEOTIDE SEQUENCE [LARGE SCALE GENOMIC DNA]</scope>
    <source>
        <strain evidence="2 3">62-1032</strain>
    </source>
</reference>
<feature type="compositionally biased region" description="Polar residues" evidence="1">
    <location>
        <begin position="183"/>
        <end position="195"/>
    </location>
</feature>
<proteinExistence type="predicted"/>
<feature type="region of interest" description="Disordered" evidence="1">
    <location>
        <begin position="152"/>
        <end position="195"/>
    </location>
</feature>
<name>A0A1Y2FY97_9BASI</name>
<evidence type="ECO:0000256" key="1">
    <source>
        <dbReference type="SAM" id="MobiDB-lite"/>
    </source>
</evidence>
<comment type="caution">
    <text evidence="2">The sequence shown here is derived from an EMBL/GenBank/DDBJ whole genome shotgun (WGS) entry which is preliminary data.</text>
</comment>
<gene>
    <name evidence="2" type="ORF">BCR35DRAFT_351282</name>
</gene>
<feature type="region of interest" description="Disordered" evidence="1">
    <location>
        <begin position="26"/>
        <end position="139"/>
    </location>
</feature>
<dbReference type="AlphaFoldDB" id="A0A1Y2FY97"/>
<dbReference type="Proteomes" id="UP000193467">
    <property type="component" value="Unassembled WGS sequence"/>
</dbReference>
<evidence type="ECO:0000313" key="3">
    <source>
        <dbReference type="Proteomes" id="UP000193467"/>
    </source>
</evidence>
<dbReference type="InParanoid" id="A0A1Y2FY97"/>